<dbReference type="SMART" id="SM00192">
    <property type="entry name" value="LDLa"/>
    <property type="match status" value="4"/>
</dbReference>
<dbReference type="CDD" id="cd00112">
    <property type="entry name" value="LDLa"/>
    <property type="match status" value="4"/>
</dbReference>
<feature type="disulfide bond" evidence="2">
    <location>
        <begin position="388"/>
        <end position="400"/>
    </location>
</feature>
<feature type="region of interest" description="Disordered" evidence="3">
    <location>
        <begin position="198"/>
        <end position="222"/>
    </location>
</feature>
<feature type="region of interest" description="Disordered" evidence="3">
    <location>
        <begin position="142"/>
        <end position="177"/>
    </location>
</feature>
<protein>
    <submittedName>
        <fullName evidence="4">Uncharacterized protein</fullName>
    </submittedName>
</protein>
<evidence type="ECO:0000256" key="1">
    <source>
        <dbReference type="ARBA" id="ARBA00023157"/>
    </source>
</evidence>
<dbReference type="AlphaFoldDB" id="A0AAW2HPY6"/>
<reference evidence="4" key="1">
    <citation type="journal article" date="2024" name="Gigascience">
        <title>Chromosome-level genome of the poultry shaft louse Menopon gallinae provides insight into the host-switching and adaptive evolution of parasitic lice.</title>
        <authorList>
            <person name="Xu Y."/>
            <person name="Ma L."/>
            <person name="Liu S."/>
            <person name="Liang Y."/>
            <person name="Liu Q."/>
            <person name="He Z."/>
            <person name="Tian L."/>
            <person name="Duan Y."/>
            <person name="Cai W."/>
            <person name="Li H."/>
            <person name="Song F."/>
        </authorList>
    </citation>
    <scope>NUCLEOTIDE SEQUENCE</scope>
    <source>
        <strain evidence="4">Cailab_2023a</strain>
    </source>
</reference>
<accession>A0AAW2HPY6</accession>
<keyword evidence="1 2" id="KW-1015">Disulfide bond</keyword>
<evidence type="ECO:0000313" key="4">
    <source>
        <dbReference type="EMBL" id="KAL0271928.1"/>
    </source>
</evidence>
<dbReference type="Pfam" id="PF00057">
    <property type="entry name" value="Ldl_recept_a"/>
    <property type="match status" value="3"/>
</dbReference>
<sequence length="493" mass="54082">MNEQCTMKVAQSTCSGGKCICLDGYLKFRSHTCLSAAKPGDVCFNNEHCKLWSKSSFCQFLIPNLIGRCVCNSQTGLVGSSCFAKEDIVLNREQENQWTTERLSATKFSRNNITLNDTTEKGNSSVEEEDVGFNEYIEKVKKPLDSDPSASDPFYDQRKHHHGKNESKYSVPDTTPVVIESPDGISVTVRVDSGLETSVTDAGYNAPKPKESSEGNAGAGKDRHEGQLNAVVNFIKTALNNFFSVKIQKTVGDVPAQLKYLENKGKISVGLTCLYDRQCQAADSEARCLNNVCECIIKDNKTDVCKGCPPETFQCRDSGVCLSWFFVCDGRKDCSDGSDEECNGLVCPKHAFQCGVKGICVSRSAICDGTRNCPNGEDELFCKDHGQCPQNSFQCKNGQCVPEYEFCNSRPACSDKSDELVELCGSKITEKSSIVLDEGMCPFRCKNGRCRSTAIMCSGRDGCGDNSDELHCTTRAQAPSKTEHLVRAVLVRE</sequence>
<feature type="disulfide bond" evidence="2">
    <location>
        <begin position="395"/>
        <end position="413"/>
    </location>
</feature>
<feature type="disulfide bond" evidence="2">
    <location>
        <begin position="445"/>
        <end position="463"/>
    </location>
</feature>
<feature type="disulfide bond" evidence="2">
    <location>
        <begin position="367"/>
        <end position="382"/>
    </location>
</feature>
<dbReference type="InterPro" id="IPR036055">
    <property type="entry name" value="LDL_receptor-like_sf"/>
</dbReference>
<evidence type="ECO:0000256" key="3">
    <source>
        <dbReference type="SAM" id="MobiDB-lite"/>
    </source>
</evidence>
<evidence type="ECO:0000256" key="2">
    <source>
        <dbReference type="PROSITE-ProRule" id="PRU00124"/>
    </source>
</evidence>
<proteinExistence type="predicted"/>
<dbReference type="PANTHER" id="PTHR39069:SF1">
    <property type="entry name" value="ECDYSONE-INDUCIBLE GENE E1, ISOFORM A"/>
    <property type="match status" value="1"/>
</dbReference>
<dbReference type="InterPro" id="IPR023415">
    <property type="entry name" value="LDLR_class-A_CS"/>
</dbReference>
<dbReference type="SUPFAM" id="SSF57424">
    <property type="entry name" value="LDL receptor-like module"/>
    <property type="match status" value="4"/>
</dbReference>
<comment type="caution">
    <text evidence="4">The sequence shown here is derived from an EMBL/GenBank/DDBJ whole genome shotgun (WGS) entry which is preliminary data.</text>
</comment>
<organism evidence="4">
    <name type="scientific">Menopon gallinae</name>
    <name type="common">poultry shaft louse</name>
    <dbReference type="NCBI Taxonomy" id="328185"/>
    <lineage>
        <taxon>Eukaryota</taxon>
        <taxon>Metazoa</taxon>
        <taxon>Ecdysozoa</taxon>
        <taxon>Arthropoda</taxon>
        <taxon>Hexapoda</taxon>
        <taxon>Insecta</taxon>
        <taxon>Pterygota</taxon>
        <taxon>Neoptera</taxon>
        <taxon>Paraneoptera</taxon>
        <taxon>Psocodea</taxon>
        <taxon>Troctomorpha</taxon>
        <taxon>Phthiraptera</taxon>
        <taxon>Amblycera</taxon>
        <taxon>Menoponidae</taxon>
        <taxon>Menopon</taxon>
    </lineage>
</organism>
<name>A0AAW2HPY6_9NEOP</name>
<dbReference type="InterPro" id="IPR002172">
    <property type="entry name" value="LDrepeatLR_classA_rpt"/>
</dbReference>
<comment type="caution">
    <text evidence="2">Lacks conserved residue(s) required for the propagation of feature annotation.</text>
</comment>
<feature type="disulfide bond" evidence="2">
    <location>
        <begin position="457"/>
        <end position="472"/>
    </location>
</feature>
<dbReference type="EMBL" id="JARGDH010000003">
    <property type="protein sequence ID" value="KAL0271928.1"/>
    <property type="molecule type" value="Genomic_DNA"/>
</dbReference>
<dbReference type="PROSITE" id="PS50068">
    <property type="entry name" value="LDLRA_2"/>
    <property type="match status" value="4"/>
</dbReference>
<dbReference type="PROSITE" id="PS01209">
    <property type="entry name" value="LDLRA_1"/>
    <property type="match status" value="2"/>
</dbReference>
<dbReference type="PRINTS" id="PR00261">
    <property type="entry name" value="LDLRECEPTOR"/>
</dbReference>
<gene>
    <name evidence="4" type="ORF">PYX00_005076</name>
</gene>
<dbReference type="Gene3D" id="4.10.400.10">
    <property type="entry name" value="Low-density Lipoprotein Receptor"/>
    <property type="match status" value="4"/>
</dbReference>
<dbReference type="PANTHER" id="PTHR39069">
    <property type="entry name" value="ECDYSONE-INDUCIBLE GENE E1, ISOFORM A"/>
    <property type="match status" value="1"/>
</dbReference>